<dbReference type="RefSeq" id="WP_011117085.1">
    <property type="nucleotide sequence ID" value="NC_004954.1"/>
</dbReference>
<accession>Q8VPR6</accession>
<geneLocation type="plasmid" evidence="2">
    <name>pSD10</name>
</geneLocation>
<dbReference type="Gene3D" id="3.40.50.300">
    <property type="entry name" value="P-loop containing nucleotide triphosphate hydrolases"/>
    <property type="match status" value="1"/>
</dbReference>
<dbReference type="SUPFAM" id="SSF52540">
    <property type="entry name" value="P-loop containing nucleoside triphosphate hydrolases"/>
    <property type="match status" value="1"/>
</dbReference>
<dbReference type="Pfam" id="PF01656">
    <property type="entry name" value="CbiA"/>
    <property type="match status" value="1"/>
</dbReference>
<organism evidence="2">
    <name type="scientific">Micrococcus sp. 28</name>
    <dbReference type="NCBI Taxonomy" id="161213"/>
    <lineage>
        <taxon>Bacteria</taxon>
        <taxon>Bacillati</taxon>
        <taxon>Actinomycetota</taxon>
        <taxon>Actinomycetes</taxon>
        <taxon>Micrococcales</taxon>
        <taxon>Micrococcaceae</taxon>
        <taxon>Micrococcus</taxon>
    </lineage>
</organism>
<name>Q8VPR6_9MICC</name>
<dbReference type="InterPro" id="IPR002586">
    <property type="entry name" value="CobQ/CobB/MinD/ParA_Nub-bd_dom"/>
</dbReference>
<reference evidence="2" key="1">
    <citation type="submission" date="2001-05" db="EMBL/GenBank/DDBJ databases">
        <title>A 50 kb plasmid rich in mobile gene sequences isolated from a marine Micrococcus.</title>
        <authorList>
            <person name="Zhong Z."/>
            <person name="Caspi R."/>
            <person name="Mincer T."/>
            <person name="Helinski D."/>
            <person name="Knauf V."/>
            <person name="Boardman K."/>
            <person name="Wilkinson J.E."/>
            <person name="Shea T."/>
            <person name="DeLoughery C."/>
            <person name="Toukdarian A."/>
        </authorList>
    </citation>
    <scope>NUCLEOTIDE SEQUENCE</scope>
    <source>
        <strain evidence="2">28</strain>
        <plasmid evidence="2">pSD10</plasmid>
    </source>
</reference>
<dbReference type="InterPro" id="IPR050678">
    <property type="entry name" value="DNA_Partitioning_ATPase"/>
</dbReference>
<dbReference type="PIRSF" id="PIRSF009320">
    <property type="entry name" value="Nuc_binding_HP_1000"/>
    <property type="match status" value="1"/>
</dbReference>
<dbReference type="InterPro" id="IPR027417">
    <property type="entry name" value="P-loop_NTPase"/>
</dbReference>
<dbReference type="PANTHER" id="PTHR13696:SF52">
    <property type="entry name" value="PARA FAMILY PROTEIN CT_582"/>
    <property type="match status" value="1"/>
</dbReference>
<feature type="domain" description="CobQ/CobB/MinD/ParA nucleotide binding" evidence="1">
    <location>
        <begin position="5"/>
        <end position="172"/>
    </location>
</feature>
<proteinExistence type="predicted"/>
<dbReference type="CDD" id="cd02042">
    <property type="entry name" value="ParAB_family"/>
    <property type="match status" value="1"/>
</dbReference>
<protein>
    <submittedName>
        <fullName evidence="2">Putative DNA partition protein</fullName>
    </submittedName>
</protein>
<dbReference type="EMBL" id="AY034092">
    <property type="protein sequence ID" value="AAK62478.1"/>
    <property type="molecule type" value="Genomic_DNA"/>
</dbReference>
<evidence type="ECO:0000259" key="1">
    <source>
        <dbReference type="Pfam" id="PF01656"/>
    </source>
</evidence>
<dbReference type="PANTHER" id="PTHR13696">
    <property type="entry name" value="P-LOOP CONTAINING NUCLEOSIDE TRIPHOSPHATE HYDROLASE"/>
    <property type="match status" value="1"/>
</dbReference>
<dbReference type="AlphaFoldDB" id="Q8VPR6"/>
<keyword evidence="2" id="KW-0614">Plasmid</keyword>
<evidence type="ECO:0000313" key="2">
    <source>
        <dbReference type="EMBL" id="AAK62478.1"/>
    </source>
</evidence>
<sequence>MALTIAISNTKGGVGKTTSTVLLACALTTRGMTVEVWDADPQGSATAWLDEAAEVGPVPFPHSPMNAASLRRRESSADVLLIDTPPGESTVHAAVLARADLVIVPTAPSGMDMARVWATLDALNGAVPAVVLLNTANTRTNNYKDAVAALDAEGVPRFETPIPSREAYKRAVGTIPSERELGQWSEVAAEIEEMIQR</sequence>